<keyword evidence="1" id="KW-0472">Membrane</keyword>
<gene>
    <name evidence="2" type="ORF">BG011_007817</name>
</gene>
<keyword evidence="3" id="KW-1185">Reference proteome</keyword>
<feature type="transmembrane region" description="Helical" evidence="1">
    <location>
        <begin position="291"/>
        <end position="309"/>
    </location>
</feature>
<reference evidence="2" key="1">
    <citation type="journal article" date="2020" name="Fungal Divers.">
        <title>Resolving the Mortierellaceae phylogeny through synthesis of multi-gene phylogenetics and phylogenomics.</title>
        <authorList>
            <person name="Vandepol N."/>
            <person name="Liber J."/>
            <person name="Desiro A."/>
            <person name="Na H."/>
            <person name="Kennedy M."/>
            <person name="Barry K."/>
            <person name="Grigoriev I.V."/>
            <person name="Miller A.N."/>
            <person name="O'Donnell K."/>
            <person name="Stajich J.E."/>
            <person name="Bonito G."/>
        </authorList>
    </citation>
    <scope>NUCLEOTIDE SEQUENCE</scope>
    <source>
        <strain evidence="2">KOD948</strain>
    </source>
</reference>
<evidence type="ECO:0008006" key="4">
    <source>
        <dbReference type="Google" id="ProtNLM"/>
    </source>
</evidence>
<feature type="transmembrane region" description="Helical" evidence="1">
    <location>
        <begin position="20"/>
        <end position="41"/>
    </location>
</feature>
<name>A0A9P6PRG4_9FUNG</name>
<keyword evidence="1" id="KW-1133">Transmembrane helix</keyword>
<dbReference type="AlphaFoldDB" id="A0A9P6PRG4"/>
<sequence length="327" mass="35895">MSLSLRAPSDRTIRSILRGLRFILSLVCIAIVATCVAVIVMGTVARIDRNKGDAATSLSTSSPLPLHKRIAASDFTRADSNAPALNVAPETASTSTMATTIVATTPIPPLYSAHLAAASTNVVPIATLTRPLASPTTGELPHQTAASDTALCAYYMEAYYKHQQQEKGQDQKTDPQQHQCHQYQAHNIISTEQLFFQHVVLILILFLAFKTMFQDWPLTRERVCQVLVSHPERVGYHSRRNLGIWGELKRAYSMPAIGSTLVLMGSIILALDLGSSPTWELPAWTILLLDGFGYASVVLGCVYVILGLLRSDMRELRDNPLPSTRRE</sequence>
<keyword evidence="1" id="KW-0812">Transmembrane</keyword>
<evidence type="ECO:0000313" key="2">
    <source>
        <dbReference type="EMBL" id="KAG0251140.1"/>
    </source>
</evidence>
<protein>
    <recommendedName>
        <fullName evidence="4">Transmembrane protein</fullName>
    </recommendedName>
</protein>
<evidence type="ECO:0000313" key="3">
    <source>
        <dbReference type="Proteomes" id="UP000726737"/>
    </source>
</evidence>
<feature type="transmembrane region" description="Helical" evidence="1">
    <location>
        <begin position="194"/>
        <end position="213"/>
    </location>
</feature>
<accession>A0A9P6PRG4</accession>
<dbReference type="EMBL" id="JAAAJA010000616">
    <property type="protein sequence ID" value="KAG0251140.1"/>
    <property type="molecule type" value="Genomic_DNA"/>
</dbReference>
<comment type="caution">
    <text evidence="2">The sequence shown here is derived from an EMBL/GenBank/DDBJ whole genome shotgun (WGS) entry which is preliminary data.</text>
</comment>
<dbReference type="Proteomes" id="UP000726737">
    <property type="component" value="Unassembled WGS sequence"/>
</dbReference>
<feature type="transmembrane region" description="Helical" evidence="1">
    <location>
        <begin position="251"/>
        <end position="271"/>
    </location>
</feature>
<evidence type="ECO:0000256" key="1">
    <source>
        <dbReference type="SAM" id="Phobius"/>
    </source>
</evidence>
<proteinExistence type="predicted"/>
<organism evidence="2 3">
    <name type="scientific">Mortierella polycephala</name>
    <dbReference type="NCBI Taxonomy" id="41804"/>
    <lineage>
        <taxon>Eukaryota</taxon>
        <taxon>Fungi</taxon>
        <taxon>Fungi incertae sedis</taxon>
        <taxon>Mucoromycota</taxon>
        <taxon>Mortierellomycotina</taxon>
        <taxon>Mortierellomycetes</taxon>
        <taxon>Mortierellales</taxon>
        <taxon>Mortierellaceae</taxon>
        <taxon>Mortierella</taxon>
    </lineage>
</organism>